<reference evidence="7 8" key="1">
    <citation type="submission" date="2022-06" db="EMBL/GenBank/DDBJ databases">
        <title>Endosaccharibacter gen. nov., sp. nov., endophytic bacteria isolated from sugarcane.</title>
        <authorList>
            <person name="Pitiwittayakul N."/>
            <person name="Yukphan P."/>
            <person name="Charoenyingcharoen P."/>
            <person name="Tanasupawat S."/>
        </authorList>
    </citation>
    <scope>NUCLEOTIDE SEQUENCE [LARGE SCALE GENOMIC DNA]</scope>
    <source>
        <strain evidence="7 8">KSS8</strain>
    </source>
</reference>
<organism evidence="7 8">
    <name type="scientific">Endosaccharibacter trunci</name>
    <dbReference type="NCBI Taxonomy" id="2812733"/>
    <lineage>
        <taxon>Bacteria</taxon>
        <taxon>Pseudomonadati</taxon>
        <taxon>Pseudomonadota</taxon>
        <taxon>Alphaproteobacteria</taxon>
        <taxon>Acetobacterales</taxon>
        <taxon>Acetobacteraceae</taxon>
        <taxon>Endosaccharibacter</taxon>
    </lineage>
</organism>
<feature type="signal peptide" evidence="5">
    <location>
        <begin position="1"/>
        <end position="29"/>
    </location>
</feature>
<dbReference type="HAMAP" id="MF_01401">
    <property type="entry name" value="MsrA"/>
    <property type="match status" value="1"/>
</dbReference>
<evidence type="ECO:0000313" key="8">
    <source>
        <dbReference type="Proteomes" id="UP001524587"/>
    </source>
</evidence>
<accession>A0ABT1W3H2</accession>
<dbReference type="Pfam" id="PF01625">
    <property type="entry name" value="PMSR"/>
    <property type="match status" value="1"/>
</dbReference>
<dbReference type="InterPro" id="IPR002569">
    <property type="entry name" value="Met_Sox_Rdtase_MsrA_dom"/>
</dbReference>
<keyword evidence="8" id="KW-1185">Reference proteome</keyword>
<feature type="chain" id="PRO_5047293558" description="Peptide methionine sulfoxide reductase MsrA" evidence="5">
    <location>
        <begin position="30"/>
        <end position="246"/>
    </location>
</feature>
<gene>
    <name evidence="4 7" type="primary">msrA</name>
    <name evidence="7" type="ORF">NFI95_02920</name>
</gene>
<dbReference type="NCBIfam" id="TIGR00401">
    <property type="entry name" value="msrA"/>
    <property type="match status" value="1"/>
</dbReference>
<dbReference type="Gene3D" id="3.30.1060.10">
    <property type="entry name" value="Peptide methionine sulphoxide reductase MsrA"/>
    <property type="match status" value="1"/>
</dbReference>
<evidence type="ECO:0000313" key="7">
    <source>
        <dbReference type="EMBL" id="MCQ8277402.1"/>
    </source>
</evidence>
<dbReference type="PANTHER" id="PTHR43774:SF1">
    <property type="entry name" value="PEPTIDE METHIONINE SULFOXIDE REDUCTASE MSRA 2"/>
    <property type="match status" value="1"/>
</dbReference>
<keyword evidence="5" id="KW-0732">Signal</keyword>
<dbReference type="SUPFAM" id="SSF55068">
    <property type="entry name" value="Peptide methionine sulfoxide reductase"/>
    <property type="match status" value="1"/>
</dbReference>
<name>A0ABT1W3H2_9PROT</name>
<evidence type="ECO:0000256" key="2">
    <source>
        <dbReference type="ARBA" id="ARBA00047806"/>
    </source>
</evidence>
<dbReference type="RefSeq" id="WP_422862852.1">
    <property type="nucleotide sequence ID" value="NZ_JAMSKV010000002.1"/>
</dbReference>
<dbReference type="EC" id="1.8.4.11" evidence="4"/>
<evidence type="ECO:0000256" key="3">
    <source>
        <dbReference type="ARBA" id="ARBA00048782"/>
    </source>
</evidence>
<dbReference type="EMBL" id="JAMSKV010000002">
    <property type="protein sequence ID" value="MCQ8277402.1"/>
    <property type="molecule type" value="Genomic_DNA"/>
</dbReference>
<keyword evidence="1 4" id="KW-0560">Oxidoreductase</keyword>
<evidence type="ECO:0000256" key="5">
    <source>
        <dbReference type="SAM" id="SignalP"/>
    </source>
</evidence>
<dbReference type="GO" id="GO:0008113">
    <property type="term" value="F:peptide-methionine (S)-S-oxide reductase activity"/>
    <property type="evidence" value="ECO:0007669"/>
    <property type="project" value="UniProtKB-EC"/>
</dbReference>
<sequence length="246" mass="26472">MTFPKTLRSLALLAGATLGVAALAVPRLAAIPSAFAEEAPHLVPAPEQPMPQPMPQQTGLQQLTVSGGCFWGVQGVFEHVRGVRKAVSGYTGGSAATAQYETVSGGDTGHAESVQITYDPSVVSEATLLRIFFSVALDPTRLNAQGPDTGTQYRSEIWYASPAQAQAARAYIAQLDASHSFGAPIRTRVDPLHGFYPAERYHQDYLILHPDAAYIVYNDLPKVEALRRLFPEYYVSKPVTVLASAS</sequence>
<comment type="catalytic activity">
    <reaction evidence="3 4">
        <text>[thioredoxin]-disulfide + L-methionine + H2O = L-methionine (S)-S-oxide + [thioredoxin]-dithiol</text>
        <dbReference type="Rhea" id="RHEA:19993"/>
        <dbReference type="Rhea" id="RHEA-COMP:10698"/>
        <dbReference type="Rhea" id="RHEA-COMP:10700"/>
        <dbReference type="ChEBI" id="CHEBI:15377"/>
        <dbReference type="ChEBI" id="CHEBI:29950"/>
        <dbReference type="ChEBI" id="CHEBI:50058"/>
        <dbReference type="ChEBI" id="CHEBI:57844"/>
        <dbReference type="ChEBI" id="CHEBI:58772"/>
        <dbReference type="EC" id="1.8.4.11"/>
    </reaction>
</comment>
<comment type="function">
    <text evidence="4">Has an important function as a repair enzyme for proteins that have been inactivated by oxidation. Catalyzes the reversible oxidation-reduction of methionine sulfoxide in proteins to methionine.</text>
</comment>
<comment type="catalytic activity">
    <reaction evidence="2 4">
        <text>L-methionyl-[protein] + [thioredoxin]-disulfide + H2O = L-methionyl-(S)-S-oxide-[protein] + [thioredoxin]-dithiol</text>
        <dbReference type="Rhea" id="RHEA:14217"/>
        <dbReference type="Rhea" id="RHEA-COMP:10698"/>
        <dbReference type="Rhea" id="RHEA-COMP:10700"/>
        <dbReference type="Rhea" id="RHEA-COMP:12313"/>
        <dbReference type="Rhea" id="RHEA-COMP:12315"/>
        <dbReference type="ChEBI" id="CHEBI:15377"/>
        <dbReference type="ChEBI" id="CHEBI:16044"/>
        <dbReference type="ChEBI" id="CHEBI:29950"/>
        <dbReference type="ChEBI" id="CHEBI:44120"/>
        <dbReference type="ChEBI" id="CHEBI:50058"/>
        <dbReference type="EC" id="1.8.4.11"/>
    </reaction>
</comment>
<dbReference type="Proteomes" id="UP001524587">
    <property type="component" value="Unassembled WGS sequence"/>
</dbReference>
<evidence type="ECO:0000256" key="4">
    <source>
        <dbReference type="HAMAP-Rule" id="MF_01401"/>
    </source>
</evidence>
<proteinExistence type="inferred from homology"/>
<comment type="similarity">
    <text evidence="4">Belongs to the MsrA Met sulfoxide reductase family.</text>
</comment>
<dbReference type="InterPro" id="IPR036509">
    <property type="entry name" value="Met_Sox_Rdtase_MsrA_sf"/>
</dbReference>
<feature type="domain" description="Peptide methionine sulphoxide reductase MsrA" evidence="6">
    <location>
        <begin position="63"/>
        <end position="214"/>
    </location>
</feature>
<evidence type="ECO:0000259" key="6">
    <source>
        <dbReference type="Pfam" id="PF01625"/>
    </source>
</evidence>
<feature type="active site" evidence="4">
    <location>
        <position position="69"/>
    </location>
</feature>
<comment type="caution">
    <text evidence="7">The sequence shown here is derived from an EMBL/GenBank/DDBJ whole genome shotgun (WGS) entry which is preliminary data.</text>
</comment>
<protein>
    <recommendedName>
        <fullName evidence="4">Peptide methionine sulfoxide reductase MsrA</fullName>
        <shortName evidence="4">Protein-methionine-S-oxide reductase</shortName>
        <ecNumber evidence="4">1.8.4.11</ecNumber>
    </recommendedName>
    <alternativeName>
        <fullName evidence="4">Peptide-methionine (S)-S-oxide reductase</fullName>
        <shortName evidence="4">Peptide Met(O) reductase</shortName>
    </alternativeName>
</protein>
<dbReference type="PANTHER" id="PTHR43774">
    <property type="entry name" value="PEPTIDE METHIONINE SULFOXIDE REDUCTASE"/>
    <property type="match status" value="1"/>
</dbReference>
<evidence type="ECO:0000256" key="1">
    <source>
        <dbReference type="ARBA" id="ARBA00023002"/>
    </source>
</evidence>